<protein>
    <submittedName>
        <fullName evidence="1">Uncharacterized protein</fullName>
    </submittedName>
</protein>
<reference evidence="1 2" key="1">
    <citation type="submission" date="2019-03" db="EMBL/GenBank/DDBJ databases">
        <title>Draft genome sequences of novel Actinobacteria.</title>
        <authorList>
            <person name="Sahin N."/>
            <person name="Ay H."/>
            <person name="Saygin H."/>
        </authorList>
    </citation>
    <scope>NUCLEOTIDE SEQUENCE [LARGE SCALE GENOMIC DNA]</scope>
    <source>
        <strain evidence="1 2">KC310</strain>
    </source>
</reference>
<dbReference type="AlphaFoldDB" id="A0A4R4UG20"/>
<gene>
    <name evidence="1" type="ORF">E1292_46270</name>
</gene>
<sequence>MRGVGHGADFDRLLSAARSYWGDIPGGDGCVVAEAYDDDIRVVTRTLLVARAVCDLISARLVVLADPDWRRLAEGFGAAGDVQPELPPVALVTSRADRAVPREIPVVHVHGTGSLKAYTIFPDQGPCSFFDELPARVGAFFERHVWPHRRTIRPGAERVAWRAKSGYQLRTDTERRQLRYYGCARLGIDADRPTIAVFGHTPGQDTELYDATAEFAASDESANWLFLDPVANGHSRMKCVTGALSTNILWSVTDVGVTFRDSDLPAFGIPVIQAGWSEGSACGATYLARSPADHHGLLEEAIGRHAKGESFLGPEQRERARLWLWLRRCGADVPTQLLPHWEHGTEDYARALAVNLRYVERDGDPLYRAVARMWDRREPLLTRFDFHDPAALATTITPERSIR</sequence>
<keyword evidence="2" id="KW-1185">Reference proteome</keyword>
<evidence type="ECO:0000313" key="1">
    <source>
        <dbReference type="EMBL" id="TDC87874.1"/>
    </source>
</evidence>
<proteinExistence type="predicted"/>
<dbReference type="RefSeq" id="WP_132606159.1">
    <property type="nucleotide sequence ID" value="NZ_SMKO01000261.1"/>
</dbReference>
<evidence type="ECO:0000313" key="2">
    <source>
        <dbReference type="Proteomes" id="UP000295258"/>
    </source>
</evidence>
<organism evidence="1 2">
    <name type="scientific">Nonomuraea deserti</name>
    <dbReference type="NCBI Taxonomy" id="1848322"/>
    <lineage>
        <taxon>Bacteria</taxon>
        <taxon>Bacillati</taxon>
        <taxon>Actinomycetota</taxon>
        <taxon>Actinomycetes</taxon>
        <taxon>Streptosporangiales</taxon>
        <taxon>Streptosporangiaceae</taxon>
        <taxon>Nonomuraea</taxon>
    </lineage>
</organism>
<dbReference type="EMBL" id="SMKO01000261">
    <property type="protein sequence ID" value="TDC87874.1"/>
    <property type="molecule type" value="Genomic_DNA"/>
</dbReference>
<accession>A0A4R4UG20</accession>
<dbReference type="Proteomes" id="UP000295258">
    <property type="component" value="Unassembled WGS sequence"/>
</dbReference>
<name>A0A4R4UG20_9ACTN</name>
<comment type="caution">
    <text evidence="1">The sequence shown here is derived from an EMBL/GenBank/DDBJ whole genome shotgun (WGS) entry which is preliminary data.</text>
</comment>